<feature type="region of interest" description="Disordered" evidence="1">
    <location>
        <begin position="1"/>
        <end position="67"/>
    </location>
</feature>
<proteinExistence type="predicted"/>
<keyword evidence="2" id="KW-1133">Transmembrane helix</keyword>
<name>A0A087BQF4_9BIFI</name>
<feature type="transmembrane region" description="Helical" evidence="2">
    <location>
        <begin position="71"/>
        <end position="92"/>
    </location>
</feature>
<gene>
    <name evidence="3" type="ORF">BMIN_1349</name>
</gene>
<keyword evidence="2" id="KW-0812">Transmembrane</keyword>
<evidence type="ECO:0000313" key="3">
    <source>
        <dbReference type="EMBL" id="KFI73254.1"/>
    </source>
</evidence>
<evidence type="ECO:0000313" key="4">
    <source>
        <dbReference type="Proteomes" id="UP000029014"/>
    </source>
</evidence>
<accession>A0A087BQF4</accession>
<keyword evidence="2" id="KW-0472">Membrane</keyword>
<organism evidence="3 4">
    <name type="scientific">Bifidobacterium minimum</name>
    <dbReference type="NCBI Taxonomy" id="1693"/>
    <lineage>
        <taxon>Bacteria</taxon>
        <taxon>Bacillati</taxon>
        <taxon>Actinomycetota</taxon>
        <taxon>Actinomycetes</taxon>
        <taxon>Bifidobacteriales</taxon>
        <taxon>Bifidobacteriaceae</taxon>
        <taxon>Bifidobacterium</taxon>
    </lineage>
</organism>
<keyword evidence="4" id="KW-1185">Reference proteome</keyword>
<evidence type="ECO:0000256" key="2">
    <source>
        <dbReference type="SAM" id="Phobius"/>
    </source>
</evidence>
<comment type="caution">
    <text evidence="3">The sequence shown here is derived from an EMBL/GenBank/DDBJ whole genome shotgun (WGS) entry which is preliminary data.</text>
</comment>
<dbReference type="Proteomes" id="UP000029014">
    <property type="component" value="Unassembled WGS sequence"/>
</dbReference>
<dbReference type="EMBL" id="JGZD01000007">
    <property type="protein sequence ID" value="KFI73254.1"/>
    <property type="molecule type" value="Genomic_DNA"/>
</dbReference>
<dbReference type="RefSeq" id="WP_152595198.1">
    <property type="nucleotide sequence ID" value="NZ_JGZD01000007.1"/>
</dbReference>
<protein>
    <submittedName>
        <fullName evidence="3">Uncharacterized protein</fullName>
    </submittedName>
</protein>
<feature type="compositionally biased region" description="Polar residues" evidence="1">
    <location>
        <begin position="1"/>
        <end position="13"/>
    </location>
</feature>
<sequence>MTPSTSPQTSPHGESSPVAGTAMDTASVADASNATAGDITTEDITTDDVGAQTTREPGTDHRPHKGRRHPILTATLALIVVAALVVAAILIVPRLRHLHADADVQGTYTVRMAGSDGPLARAVLSKGAIAIEFPGHEGKITATLSKTAGPSDGVSFIASDITMTGDTATNLLATMPSLGISASQLKVILGSAQPTITLPKSQGDGSPVGTWKVSLSVLGVGVSASAVFHDDKTLTTTENFPGGRKSFSLTWSSPSPGTVTITGRNGKAIEVITIPHH</sequence>
<dbReference type="AlphaFoldDB" id="A0A087BQF4"/>
<evidence type="ECO:0000256" key="1">
    <source>
        <dbReference type="SAM" id="MobiDB-lite"/>
    </source>
</evidence>
<reference evidence="3 4" key="1">
    <citation type="submission" date="2014-03" db="EMBL/GenBank/DDBJ databases">
        <title>Genomics of Bifidobacteria.</title>
        <authorList>
            <person name="Ventura M."/>
            <person name="Milani C."/>
            <person name="Lugli G.A."/>
        </authorList>
    </citation>
    <scope>NUCLEOTIDE SEQUENCE [LARGE SCALE GENOMIC DNA]</scope>
    <source>
        <strain evidence="3 4">LMG 11592</strain>
    </source>
</reference>